<dbReference type="SUPFAM" id="SSF51735">
    <property type="entry name" value="NAD(P)-binding Rossmann-fold domains"/>
    <property type="match status" value="1"/>
</dbReference>
<proteinExistence type="predicted"/>
<dbReference type="Proteomes" id="UP001156627">
    <property type="component" value="Unassembled WGS sequence"/>
</dbReference>
<evidence type="ECO:0000259" key="1">
    <source>
        <dbReference type="Pfam" id="PF13460"/>
    </source>
</evidence>
<dbReference type="PANTHER" id="PTHR43355">
    <property type="entry name" value="FLAVIN REDUCTASE (NADPH)"/>
    <property type="match status" value="1"/>
</dbReference>
<protein>
    <recommendedName>
        <fullName evidence="1">NAD(P)-binding domain-containing protein</fullName>
    </recommendedName>
</protein>
<keyword evidence="3" id="KW-1185">Reference proteome</keyword>
<name>A0ABQ5XFR6_9GAMM</name>
<accession>A0ABQ5XFR6</accession>
<evidence type="ECO:0000313" key="2">
    <source>
        <dbReference type="EMBL" id="GLQ90024.1"/>
    </source>
</evidence>
<sequence>MGTVEQPAVWLAYAKHADAVVASLSARRNGNSDTLPHAAQTLLEALNGSDLKRLLWVGGAGSLETAAGVKVIDDPHFPAAWKPEAQAQGRALDVFRASKADVDWTFISPAALIEDGERTGKYRVGGDQLLVDERGVSRITIADYAVALLDQLDRKDSLKKRIAVAY</sequence>
<organism evidence="2 3">
    <name type="scientific">Dyella flagellata</name>
    <dbReference type="NCBI Taxonomy" id="1867833"/>
    <lineage>
        <taxon>Bacteria</taxon>
        <taxon>Pseudomonadati</taxon>
        <taxon>Pseudomonadota</taxon>
        <taxon>Gammaproteobacteria</taxon>
        <taxon>Lysobacterales</taxon>
        <taxon>Rhodanobacteraceae</taxon>
        <taxon>Dyella</taxon>
    </lineage>
</organism>
<dbReference type="Pfam" id="PF13460">
    <property type="entry name" value="NAD_binding_10"/>
    <property type="match status" value="1"/>
</dbReference>
<comment type="caution">
    <text evidence="2">The sequence shown here is derived from an EMBL/GenBank/DDBJ whole genome shotgun (WGS) entry which is preliminary data.</text>
</comment>
<dbReference type="PANTHER" id="PTHR43355:SF2">
    <property type="entry name" value="FLAVIN REDUCTASE (NADPH)"/>
    <property type="match status" value="1"/>
</dbReference>
<dbReference type="InterPro" id="IPR016040">
    <property type="entry name" value="NAD(P)-bd_dom"/>
</dbReference>
<dbReference type="InterPro" id="IPR051606">
    <property type="entry name" value="Polyketide_Oxido-like"/>
</dbReference>
<dbReference type="InterPro" id="IPR036291">
    <property type="entry name" value="NAD(P)-bd_dom_sf"/>
</dbReference>
<dbReference type="EMBL" id="BSOA01000047">
    <property type="protein sequence ID" value="GLQ90024.1"/>
    <property type="molecule type" value="Genomic_DNA"/>
</dbReference>
<dbReference type="Gene3D" id="3.40.50.720">
    <property type="entry name" value="NAD(P)-binding Rossmann-like Domain"/>
    <property type="match status" value="1"/>
</dbReference>
<gene>
    <name evidence="2" type="ORF">GCM10007898_35990</name>
</gene>
<feature type="domain" description="NAD(P)-binding" evidence="1">
    <location>
        <begin position="3"/>
        <end position="151"/>
    </location>
</feature>
<reference evidence="3" key="1">
    <citation type="journal article" date="2019" name="Int. J. Syst. Evol. Microbiol.">
        <title>The Global Catalogue of Microorganisms (GCM) 10K type strain sequencing project: providing services to taxonomists for standard genome sequencing and annotation.</title>
        <authorList>
            <consortium name="The Broad Institute Genomics Platform"/>
            <consortium name="The Broad Institute Genome Sequencing Center for Infectious Disease"/>
            <person name="Wu L."/>
            <person name="Ma J."/>
        </authorList>
    </citation>
    <scope>NUCLEOTIDE SEQUENCE [LARGE SCALE GENOMIC DNA]</scope>
    <source>
        <strain evidence="3">NBRC 111981</strain>
    </source>
</reference>
<evidence type="ECO:0000313" key="3">
    <source>
        <dbReference type="Proteomes" id="UP001156627"/>
    </source>
</evidence>